<feature type="domain" description="AB hydrolase-1" evidence="4">
    <location>
        <begin position="101"/>
        <end position="231"/>
    </location>
</feature>
<dbReference type="GO" id="GO:0006508">
    <property type="term" value="P:proteolysis"/>
    <property type="evidence" value="ECO:0007669"/>
    <property type="project" value="InterPro"/>
</dbReference>
<dbReference type="InterPro" id="IPR002410">
    <property type="entry name" value="Peptidase_S33"/>
</dbReference>
<feature type="region of interest" description="Disordered" evidence="3">
    <location>
        <begin position="17"/>
        <end position="40"/>
    </location>
</feature>
<comment type="similarity">
    <text evidence="1">Belongs to the peptidase S33 family.</text>
</comment>
<protein>
    <recommendedName>
        <fullName evidence="4">AB hydrolase-1 domain-containing protein</fullName>
    </recommendedName>
</protein>
<evidence type="ECO:0000259" key="4">
    <source>
        <dbReference type="Pfam" id="PF00561"/>
    </source>
</evidence>
<evidence type="ECO:0000256" key="3">
    <source>
        <dbReference type="SAM" id="MobiDB-lite"/>
    </source>
</evidence>
<sequence>MRSICQRSFTSISRLTRARAGASSPAPHPQPMTGSVVKRARTAGCHQHKVGPTFSVPGLCITEHTFTLPLDYSGLHPGNVDVFCRVLVHRNKVSDHNLPYLLYLQGGPGFEAPRPLDNTGWIKHACNYFRIVLMDQRGTGLSSPITPGNVERLGDAGAQALHLTHFRADSIVADAEVIRMVLVPGTNHDGRWTVLGQSFGGFCCVTYLSLAPESLIDCLITGGIPPRIDTPCAAEAVYRACALRVLLQNRKYYSRFPMDVARIGAVVRFLAAAPGGGVSTPAGNLLTPRSLQLLGLHSMGFSTGFERLHYLFEGSFDGPELSRKFLKDFDVWMSWDTNPLYAIMHESIYCQGAASNWAAERVLASGEFADAFDATQAAQAGQPVNFTGEMVFSWMFEAIAGLRPMKEAADILASKEDWPTLYDVDVLEENTVPTAGVLYYEDMFVNFGLAQETANRINGMHQWVTNEYLHCGIREAGGPVFERLLNLCRGGILPR</sequence>
<reference evidence="5" key="1">
    <citation type="submission" date="2015-08" db="EMBL/GenBank/DDBJ databases">
        <authorList>
            <person name="Babu N.S."/>
            <person name="Beckwith C.J."/>
            <person name="Beseler K.G."/>
            <person name="Brison A."/>
            <person name="Carone J.V."/>
            <person name="Caskin T.P."/>
            <person name="Diamond M."/>
            <person name="Durham M.E."/>
            <person name="Foxe J.M."/>
            <person name="Go M."/>
            <person name="Henderson B.A."/>
            <person name="Jones I.B."/>
            <person name="McGettigan J.A."/>
            <person name="Micheletti S.J."/>
            <person name="Nasrallah M.E."/>
            <person name="Ortiz D."/>
            <person name="Piller C.R."/>
            <person name="Privatt S.R."/>
            <person name="Schneider S.L."/>
            <person name="Sharp S."/>
            <person name="Smith T.C."/>
            <person name="Stanton J.D."/>
            <person name="Ullery H.E."/>
            <person name="Wilson R.J."/>
            <person name="Serrano M.G."/>
            <person name="Buck G."/>
            <person name="Lee V."/>
            <person name="Wang Y."/>
            <person name="Carvalho R."/>
            <person name="Voegtly L."/>
            <person name="Shi R."/>
            <person name="Duckworth R."/>
            <person name="Johnson A."/>
            <person name="Loviza R."/>
            <person name="Walstead R."/>
            <person name="Shah Z."/>
            <person name="Kiflezghi M."/>
            <person name="Wade K."/>
            <person name="Ball S.L."/>
            <person name="Bradley K.W."/>
            <person name="Asai D.J."/>
            <person name="Bowman C.A."/>
            <person name="Russell D.A."/>
            <person name="Pope W.H."/>
            <person name="Jacobs-Sera D."/>
            <person name="Hendrix R.W."/>
            <person name="Hatfull G.F."/>
        </authorList>
    </citation>
    <scope>NUCLEOTIDE SEQUENCE</scope>
</reference>
<dbReference type="SUPFAM" id="SSF53474">
    <property type="entry name" value="alpha/beta-Hydrolases"/>
    <property type="match status" value="1"/>
</dbReference>
<dbReference type="EMBL" id="GDKF01004620">
    <property type="protein sequence ID" value="JAT74002.1"/>
    <property type="molecule type" value="Transcribed_RNA"/>
</dbReference>
<dbReference type="Gene3D" id="3.40.50.1820">
    <property type="entry name" value="alpha/beta hydrolase"/>
    <property type="match status" value="1"/>
</dbReference>
<evidence type="ECO:0000313" key="5">
    <source>
        <dbReference type="EMBL" id="JAT74002.1"/>
    </source>
</evidence>
<evidence type="ECO:0000256" key="2">
    <source>
        <dbReference type="ARBA" id="ARBA00022801"/>
    </source>
</evidence>
<dbReference type="Pfam" id="PF00561">
    <property type="entry name" value="Abhydrolase_1"/>
    <property type="match status" value="1"/>
</dbReference>
<evidence type="ECO:0000256" key="1">
    <source>
        <dbReference type="ARBA" id="ARBA00010088"/>
    </source>
</evidence>
<proteinExistence type="inferred from homology"/>
<keyword evidence="2" id="KW-0378">Hydrolase</keyword>
<dbReference type="InterPro" id="IPR029058">
    <property type="entry name" value="AB_hydrolase_fold"/>
</dbReference>
<dbReference type="PANTHER" id="PTHR43248">
    <property type="entry name" value="2-SUCCINYL-6-HYDROXY-2,4-CYCLOHEXADIENE-1-CARBOXYLATE SYNTHASE"/>
    <property type="match status" value="1"/>
</dbReference>
<dbReference type="AlphaFoldDB" id="A0A1D2A492"/>
<dbReference type="InterPro" id="IPR000073">
    <property type="entry name" value="AB_hydrolase_1"/>
</dbReference>
<gene>
    <name evidence="5" type="ORF">g.10551</name>
</gene>
<dbReference type="PANTHER" id="PTHR43248:SF2">
    <property type="entry name" value="PROLYL AMINOPEPTIDASE"/>
    <property type="match status" value="1"/>
</dbReference>
<dbReference type="GO" id="GO:0008233">
    <property type="term" value="F:peptidase activity"/>
    <property type="evidence" value="ECO:0007669"/>
    <property type="project" value="InterPro"/>
</dbReference>
<name>A0A1D2A492_AUXPR</name>
<dbReference type="InterPro" id="IPR051601">
    <property type="entry name" value="Serine_prot/Carboxylest_S33"/>
</dbReference>
<organism evidence="5">
    <name type="scientific">Auxenochlorella protothecoides</name>
    <name type="common">Green microalga</name>
    <name type="synonym">Chlorella protothecoides</name>
    <dbReference type="NCBI Taxonomy" id="3075"/>
    <lineage>
        <taxon>Eukaryota</taxon>
        <taxon>Viridiplantae</taxon>
        <taxon>Chlorophyta</taxon>
        <taxon>core chlorophytes</taxon>
        <taxon>Trebouxiophyceae</taxon>
        <taxon>Chlorellales</taxon>
        <taxon>Chlorellaceae</taxon>
        <taxon>Auxenochlorella</taxon>
    </lineage>
</organism>
<dbReference type="PRINTS" id="PR00793">
    <property type="entry name" value="PROAMNOPTASE"/>
</dbReference>
<accession>A0A1D2A492</accession>